<organism evidence="1 2">
    <name type="scientific">Persea americana</name>
    <name type="common">Avocado</name>
    <dbReference type="NCBI Taxonomy" id="3435"/>
    <lineage>
        <taxon>Eukaryota</taxon>
        <taxon>Viridiplantae</taxon>
        <taxon>Streptophyta</taxon>
        <taxon>Embryophyta</taxon>
        <taxon>Tracheophyta</taxon>
        <taxon>Spermatophyta</taxon>
        <taxon>Magnoliopsida</taxon>
        <taxon>Magnoliidae</taxon>
        <taxon>Laurales</taxon>
        <taxon>Lauraceae</taxon>
        <taxon>Persea</taxon>
    </lineage>
</organism>
<dbReference type="Proteomes" id="UP001234297">
    <property type="component" value="Chromosome 6"/>
</dbReference>
<comment type="caution">
    <text evidence="1">The sequence shown here is derived from an EMBL/GenBank/DDBJ whole genome shotgun (WGS) entry which is preliminary data.</text>
</comment>
<name>A0ACC2L096_PERAE</name>
<sequence>MARLLVFFLIFLSISASIQGRKLLGSEKVPSLEASLLLSALPKGYVPPSAPSKKGHEMIVNEKLFVLHLASIDRILKSVPSPGVGH</sequence>
<evidence type="ECO:0000313" key="1">
    <source>
        <dbReference type="EMBL" id="KAJ8626678.1"/>
    </source>
</evidence>
<reference evidence="1 2" key="1">
    <citation type="journal article" date="2022" name="Hortic Res">
        <title>A haplotype resolved chromosomal level avocado genome allows analysis of novel avocado genes.</title>
        <authorList>
            <person name="Nath O."/>
            <person name="Fletcher S.J."/>
            <person name="Hayward A."/>
            <person name="Shaw L.M."/>
            <person name="Masouleh A.K."/>
            <person name="Furtado A."/>
            <person name="Henry R.J."/>
            <person name="Mitter N."/>
        </authorList>
    </citation>
    <scope>NUCLEOTIDE SEQUENCE [LARGE SCALE GENOMIC DNA]</scope>
    <source>
        <strain evidence="2">cv. Hass</strain>
    </source>
</reference>
<proteinExistence type="predicted"/>
<evidence type="ECO:0000313" key="2">
    <source>
        <dbReference type="Proteomes" id="UP001234297"/>
    </source>
</evidence>
<keyword evidence="2" id="KW-1185">Reference proteome</keyword>
<protein>
    <submittedName>
        <fullName evidence="1">Uncharacterized protein</fullName>
    </submittedName>
</protein>
<accession>A0ACC2L096</accession>
<gene>
    <name evidence="1" type="ORF">MRB53_019985</name>
</gene>
<dbReference type="EMBL" id="CM056814">
    <property type="protein sequence ID" value="KAJ8626678.1"/>
    <property type="molecule type" value="Genomic_DNA"/>
</dbReference>